<dbReference type="Proteomes" id="UP001056834">
    <property type="component" value="Chromosome"/>
</dbReference>
<sequence length="146" mass="17399">MNMLINNNKKAKYAILAELNIVLWRLRYPITVKNKILLKFWINTRLLLISSTRISIYDSFIKDVIHAMQLNSLEVKSITIKQFKNLIFPKNFFCHSWWIDTAVLYKFRGMCINTVSLLRLRKSARLKCALWEQIRYNINSNIDICK</sequence>
<gene>
    <name evidence="1" type="ORF">M9405_00450</name>
</gene>
<evidence type="ECO:0000313" key="1">
    <source>
        <dbReference type="EMBL" id="URJ25193.1"/>
    </source>
</evidence>
<dbReference type="InterPro" id="IPR036654">
    <property type="entry name" value="DNA_pol_III_psi_sf"/>
</dbReference>
<accession>A0ABY4SUP2</accession>
<dbReference type="RefSeq" id="WP_250223324.1">
    <property type="nucleotide sequence ID" value="NZ_CP097762.1"/>
</dbReference>
<keyword evidence="2" id="KW-1185">Reference proteome</keyword>
<protein>
    <submittedName>
        <fullName evidence="1">DNA polymerase III subunit psi</fullName>
    </submittedName>
</protein>
<proteinExistence type="predicted"/>
<dbReference type="InterPro" id="IPR004615">
    <property type="entry name" value="DNA_pol_III_psi"/>
</dbReference>
<dbReference type="SUPFAM" id="SSF102220">
    <property type="entry name" value="DNA polymerase III psi subunit"/>
    <property type="match status" value="1"/>
</dbReference>
<dbReference type="EMBL" id="CP097762">
    <property type="protein sequence ID" value="URJ25193.1"/>
    <property type="molecule type" value="Genomic_DNA"/>
</dbReference>
<dbReference type="Gene3D" id="3.40.50.10220">
    <property type="entry name" value="DNA polymerase III, psi subunit"/>
    <property type="match status" value="1"/>
</dbReference>
<evidence type="ECO:0000313" key="2">
    <source>
        <dbReference type="Proteomes" id="UP001056834"/>
    </source>
</evidence>
<reference evidence="1" key="1">
    <citation type="submission" date="2022-05" db="EMBL/GenBank/DDBJ databases">
        <title>Impact of host demography and evolutionary history on endosymbiont molecular evolution: a test in carpenter ants (Genus Camponotus) and their Blochmannia endosymbionts.</title>
        <authorList>
            <person name="Manthey J.D."/>
            <person name="Giron J.C."/>
            <person name="Hruska J.P."/>
        </authorList>
    </citation>
    <scope>NUCLEOTIDE SEQUENCE</scope>
    <source>
        <strain evidence="1">C-006</strain>
    </source>
</reference>
<organism evidence="1 2">
    <name type="scientific">Candidatus Blochmannia ocreatus</name>
    <name type="common">nom. nud.</name>
    <dbReference type="NCBI Taxonomy" id="251538"/>
    <lineage>
        <taxon>Bacteria</taxon>
        <taxon>Pseudomonadati</taxon>
        <taxon>Pseudomonadota</taxon>
        <taxon>Gammaproteobacteria</taxon>
        <taxon>Enterobacterales</taxon>
        <taxon>Enterobacteriaceae</taxon>
        <taxon>ant endosymbionts</taxon>
        <taxon>Candidatus Blochmanniella</taxon>
    </lineage>
</organism>
<dbReference type="Pfam" id="PF03603">
    <property type="entry name" value="DNA_III_psi"/>
    <property type="match status" value="1"/>
</dbReference>
<name>A0ABY4SUP2_9ENTR</name>